<evidence type="ECO:0000259" key="1">
    <source>
        <dbReference type="Pfam" id="PF08241"/>
    </source>
</evidence>
<dbReference type="InterPro" id="IPR029063">
    <property type="entry name" value="SAM-dependent_MTases_sf"/>
</dbReference>
<dbReference type="InterPro" id="IPR013216">
    <property type="entry name" value="Methyltransf_11"/>
</dbReference>
<protein>
    <recommendedName>
        <fullName evidence="1">Methyltransferase type 11 domain-containing protein</fullName>
    </recommendedName>
</protein>
<sequence length="174" mass="18860">MKTVLNVGSGGVPIHQQYAGWKEIRLDIDPCVKPDIVGDIRDMPVVLTESVDSVYSNHNLEHLFDFEVPKALSEFYRVLKPGGLLCIGAPNLQTVAAEVAKGNLEDTLYESPAGPIAAIDCIFGLRKFTKDNPHQVHKTGFTPGTLMGKMQAAGFANVTCDGDDTNMWATGVKE</sequence>
<dbReference type="Gene3D" id="3.40.50.150">
    <property type="entry name" value="Vaccinia Virus protein VP39"/>
    <property type="match status" value="1"/>
</dbReference>
<evidence type="ECO:0000313" key="2">
    <source>
        <dbReference type="EMBL" id="KKN58291.1"/>
    </source>
</evidence>
<name>A0A0F9UAK9_9ZZZZ</name>
<comment type="caution">
    <text evidence="2">The sequence shown here is derived from an EMBL/GenBank/DDBJ whole genome shotgun (WGS) entry which is preliminary data.</text>
</comment>
<reference evidence="2" key="1">
    <citation type="journal article" date="2015" name="Nature">
        <title>Complex archaea that bridge the gap between prokaryotes and eukaryotes.</title>
        <authorList>
            <person name="Spang A."/>
            <person name="Saw J.H."/>
            <person name="Jorgensen S.L."/>
            <person name="Zaremba-Niedzwiedzka K."/>
            <person name="Martijn J."/>
            <person name="Lind A.E."/>
            <person name="van Eijk R."/>
            <person name="Schleper C."/>
            <person name="Guy L."/>
            <person name="Ettema T.J."/>
        </authorList>
    </citation>
    <scope>NUCLEOTIDE SEQUENCE</scope>
</reference>
<organism evidence="2">
    <name type="scientific">marine sediment metagenome</name>
    <dbReference type="NCBI Taxonomy" id="412755"/>
    <lineage>
        <taxon>unclassified sequences</taxon>
        <taxon>metagenomes</taxon>
        <taxon>ecological metagenomes</taxon>
    </lineage>
</organism>
<dbReference type="EMBL" id="LAZR01000768">
    <property type="protein sequence ID" value="KKN58291.1"/>
    <property type="molecule type" value="Genomic_DNA"/>
</dbReference>
<dbReference type="AlphaFoldDB" id="A0A0F9UAK9"/>
<gene>
    <name evidence="2" type="ORF">LCGC14_0553710</name>
</gene>
<dbReference type="GO" id="GO:0008757">
    <property type="term" value="F:S-adenosylmethionine-dependent methyltransferase activity"/>
    <property type="evidence" value="ECO:0007669"/>
    <property type="project" value="InterPro"/>
</dbReference>
<dbReference type="CDD" id="cd02440">
    <property type="entry name" value="AdoMet_MTases"/>
    <property type="match status" value="1"/>
</dbReference>
<accession>A0A0F9UAK9</accession>
<feature type="domain" description="Methyltransferase type 11" evidence="1">
    <location>
        <begin position="7"/>
        <end position="87"/>
    </location>
</feature>
<dbReference type="Pfam" id="PF08241">
    <property type="entry name" value="Methyltransf_11"/>
    <property type="match status" value="1"/>
</dbReference>
<dbReference type="SUPFAM" id="SSF53335">
    <property type="entry name" value="S-adenosyl-L-methionine-dependent methyltransferases"/>
    <property type="match status" value="1"/>
</dbReference>
<proteinExistence type="predicted"/>